<dbReference type="PANTHER" id="PTHR38471">
    <property type="entry name" value="FOUR HELIX BUNDLE PROTEIN"/>
    <property type="match status" value="1"/>
</dbReference>
<comment type="caution">
    <text evidence="1">The sequence shown here is derived from an EMBL/GenBank/DDBJ whole genome shotgun (WGS) entry which is preliminary data.</text>
</comment>
<dbReference type="EMBL" id="MIGV01000034">
    <property type="protein sequence ID" value="PPT73897.1"/>
    <property type="molecule type" value="Genomic_DNA"/>
</dbReference>
<dbReference type="NCBIfam" id="TIGR02436">
    <property type="entry name" value="four helix bundle protein"/>
    <property type="match status" value="1"/>
</dbReference>
<protein>
    <recommendedName>
        <fullName evidence="3">Four helix bundle protein</fullName>
    </recommendedName>
</protein>
<evidence type="ECO:0000313" key="2">
    <source>
        <dbReference type="Proteomes" id="UP000238270"/>
    </source>
</evidence>
<organism evidence="1 2">
    <name type="scientific">Xanthomonas arboricola pv. populi</name>
    <dbReference type="NCBI Taxonomy" id="487823"/>
    <lineage>
        <taxon>Bacteria</taxon>
        <taxon>Pseudomonadati</taxon>
        <taxon>Pseudomonadota</taxon>
        <taxon>Gammaproteobacteria</taxon>
        <taxon>Lysobacterales</taxon>
        <taxon>Lysobacteraceae</taxon>
        <taxon>Xanthomonas</taxon>
    </lineage>
</organism>
<dbReference type="SUPFAM" id="SSF158446">
    <property type="entry name" value="IVS-encoded protein-like"/>
    <property type="match status" value="1"/>
</dbReference>
<evidence type="ECO:0008006" key="3">
    <source>
        <dbReference type="Google" id="ProtNLM"/>
    </source>
</evidence>
<accession>A0A2S6Z045</accession>
<reference evidence="1 2" key="1">
    <citation type="submission" date="2016-08" db="EMBL/GenBank/DDBJ databases">
        <title>Evolution of the type three secretion system and type three effector repertoires in Xanthomonas.</title>
        <authorList>
            <person name="Merda D."/>
            <person name="Briand M."/>
            <person name="Bosis E."/>
            <person name="Rousseau C."/>
            <person name="Portier P."/>
            <person name="Jacques M.-A."/>
            <person name="Fischer-Le Saux M."/>
        </authorList>
    </citation>
    <scope>NUCLEOTIDE SEQUENCE [LARGE SCALE GENOMIC DNA]</scope>
    <source>
        <strain evidence="1 2">CFBP 3122</strain>
    </source>
</reference>
<dbReference type="Proteomes" id="UP000238270">
    <property type="component" value="Unassembled WGS sequence"/>
</dbReference>
<dbReference type="Pfam" id="PF05635">
    <property type="entry name" value="23S_rRNA_IVP"/>
    <property type="match status" value="1"/>
</dbReference>
<sequence>MIRDSQERPHERLTVWRDAMSLVEAIYRLSHDFPDSERFGLTAQMRRAAISVPSNIAEGAARRSTAEYLRYLSMARGSLAELDTQLQIAARLQFGSPDTATLDLLNRTFARLNALIRTLDESRHLREPGALYESPLSNPQSHAR</sequence>
<gene>
    <name evidence="1" type="ORF">XaplCFBP3122_18675</name>
</gene>
<evidence type="ECO:0000313" key="1">
    <source>
        <dbReference type="EMBL" id="PPT73897.1"/>
    </source>
</evidence>
<dbReference type="Gene3D" id="1.20.1440.60">
    <property type="entry name" value="23S rRNA-intervening sequence"/>
    <property type="match status" value="1"/>
</dbReference>
<dbReference type="InterPro" id="IPR012657">
    <property type="entry name" value="23S_rRNA-intervening_sequence"/>
</dbReference>
<dbReference type="AlphaFoldDB" id="A0A2S6Z045"/>
<dbReference type="InterPro" id="IPR036583">
    <property type="entry name" value="23S_rRNA_IVS_sf"/>
</dbReference>
<dbReference type="CDD" id="cd16377">
    <property type="entry name" value="23S_rRNA_IVP_like"/>
    <property type="match status" value="1"/>
</dbReference>
<proteinExistence type="predicted"/>
<name>A0A2S6Z045_9XANT</name>
<dbReference type="PANTHER" id="PTHR38471:SF2">
    <property type="entry name" value="FOUR HELIX BUNDLE PROTEIN"/>
    <property type="match status" value="1"/>
</dbReference>